<dbReference type="RefSeq" id="WP_136946580.1">
    <property type="nucleotide sequence ID" value="NZ_SWFM01000002.1"/>
</dbReference>
<dbReference type="OrthoDB" id="5870636at2"/>
<comment type="caution">
    <text evidence="2">The sequence shown here is derived from an EMBL/GenBank/DDBJ whole genome shotgun (WGS) entry which is preliminary data.</text>
</comment>
<sequence>MSANQQTFSIEEKARLEKVRLHLGNDGANYPNVEQLLDEEKLNAILDRLVDEGHFPNSIVAGSQFMKRYGLMTLVSSLYAFTMWNKPIVAAPDQLAYRLDTDADSWMMNLVIRDEWRNNWTDRTKERAKLANELINENLAPIIEAMVKATKLSATILWENAAIYLFWLYETVIPTEGDLEQKRRGEEDFHYFLREFNCTSFTCGANPFLPYYSEKTEREEGLLRIRKTCCLKDQISSESPCCKTCPKARG</sequence>
<reference evidence="2 3" key="1">
    <citation type="submission" date="2019-04" db="EMBL/GenBank/DDBJ databases">
        <title>Genome sequence of Bacillus hwajinpoensis strain Y2.</title>
        <authorList>
            <person name="Fair J.L."/>
            <person name="Maclea K.S."/>
        </authorList>
    </citation>
    <scope>NUCLEOTIDE SEQUENCE [LARGE SCALE GENOMIC DNA]</scope>
    <source>
        <strain evidence="2 3">Y2</strain>
    </source>
</reference>
<name>A0A4U1MGV0_9BACL</name>
<evidence type="ECO:0000259" key="1">
    <source>
        <dbReference type="Pfam" id="PF06276"/>
    </source>
</evidence>
<dbReference type="InterPro" id="IPR022770">
    <property type="entry name" value="IucA/IucC-like_C"/>
</dbReference>
<accession>A0A4U1MGV0</accession>
<proteinExistence type="predicted"/>
<dbReference type="EMBL" id="SWFM01000002">
    <property type="protein sequence ID" value="TKD70499.1"/>
    <property type="molecule type" value="Genomic_DNA"/>
</dbReference>
<dbReference type="GO" id="GO:0003824">
    <property type="term" value="F:catalytic activity"/>
    <property type="evidence" value="ECO:0007669"/>
    <property type="project" value="UniProtKB-ARBA"/>
</dbReference>
<dbReference type="InterPro" id="IPR008090">
    <property type="entry name" value="Fe_iron_reduct"/>
</dbReference>
<gene>
    <name evidence="2" type="primary">fhuF</name>
    <name evidence="2" type="ORF">FBF83_07660</name>
</gene>
<evidence type="ECO:0000313" key="3">
    <source>
        <dbReference type="Proteomes" id="UP000310541"/>
    </source>
</evidence>
<evidence type="ECO:0000313" key="2">
    <source>
        <dbReference type="EMBL" id="TKD70499.1"/>
    </source>
</evidence>
<dbReference type="NCBIfam" id="TIGR03951">
    <property type="entry name" value="Fe_III_red_FhuF"/>
    <property type="match status" value="1"/>
</dbReference>
<organism evidence="2 3">
    <name type="scientific">Guptibacillus hwajinpoensis</name>
    <dbReference type="NCBI Taxonomy" id="208199"/>
    <lineage>
        <taxon>Bacteria</taxon>
        <taxon>Bacillati</taxon>
        <taxon>Bacillota</taxon>
        <taxon>Bacilli</taxon>
        <taxon>Bacillales</taxon>
        <taxon>Guptibacillaceae</taxon>
        <taxon>Guptibacillus</taxon>
    </lineage>
</organism>
<feature type="domain" description="Aerobactin siderophore biosynthesis IucA/IucC-like C-terminal" evidence="1">
    <location>
        <begin position="64"/>
        <end position="178"/>
    </location>
</feature>
<protein>
    <submittedName>
        <fullName evidence="2">Siderophore-iron reductase FhuF</fullName>
    </submittedName>
</protein>
<dbReference type="Proteomes" id="UP000310541">
    <property type="component" value="Unassembled WGS sequence"/>
</dbReference>
<dbReference type="AlphaFoldDB" id="A0A4U1MGV0"/>
<dbReference type="Pfam" id="PF06276">
    <property type="entry name" value="FhuF"/>
    <property type="match status" value="1"/>
</dbReference>